<gene>
    <name evidence="6" type="ORF">PMEA_00013615</name>
</gene>
<dbReference type="GO" id="GO:0004844">
    <property type="term" value="F:uracil DNA N-glycosylase activity"/>
    <property type="evidence" value="ECO:0007669"/>
    <property type="project" value="InterPro"/>
</dbReference>
<keyword evidence="2" id="KW-0227">DNA damage</keyword>
<evidence type="ECO:0000256" key="4">
    <source>
        <dbReference type="ARBA" id="ARBA00023204"/>
    </source>
</evidence>
<dbReference type="InterPro" id="IPR005122">
    <property type="entry name" value="Uracil-DNA_glycosylase-like"/>
</dbReference>
<organism evidence="6 7">
    <name type="scientific">Pocillopora meandrina</name>
    <dbReference type="NCBI Taxonomy" id="46732"/>
    <lineage>
        <taxon>Eukaryota</taxon>
        <taxon>Metazoa</taxon>
        <taxon>Cnidaria</taxon>
        <taxon>Anthozoa</taxon>
        <taxon>Hexacorallia</taxon>
        <taxon>Scleractinia</taxon>
        <taxon>Astrocoeniina</taxon>
        <taxon>Pocilloporidae</taxon>
        <taxon>Pocillopora</taxon>
    </lineage>
</organism>
<comment type="similarity">
    <text evidence="1">Belongs to the uracil-DNA glycosylase (UDG) superfamily. UNG family.</text>
</comment>
<dbReference type="AlphaFoldDB" id="A0AAU9WYP1"/>
<dbReference type="SUPFAM" id="SSF52141">
    <property type="entry name" value="Uracil-DNA glycosylase-like"/>
    <property type="match status" value="1"/>
</dbReference>
<dbReference type="Pfam" id="PF03167">
    <property type="entry name" value="UDG"/>
    <property type="match status" value="1"/>
</dbReference>
<dbReference type="CDD" id="cd10027">
    <property type="entry name" value="UDG-F1-like"/>
    <property type="match status" value="1"/>
</dbReference>
<evidence type="ECO:0000313" key="7">
    <source>
        <dbReference type="Proteomes" id="UP001159428"/>
    </source>
</evidence>
<dbReference type="InterPro" id="IPR002043">
    <property type="entry name" value="UDG_fam1"/>
</dbReference>
<dbReference type="GO" id="GO:0097510">
    <property type="term" value="P:base-excision repair, AP site formation via deaminated base removal"/>
    <property type="evidence" value="ECO:0007669"/>
    <property type="project" value="TreeGrafter"/>
</dbReference>
<dbReference type="PANTHER" id="PTHR11264:SF0">
    <property type="entry name" value="URACIL-DNA GLYCOSYLASE"/>
    <property type="match status" value="1"/>
</dbReference>
<feature type="domain" description="Uracil-DNA glycosylase-like" evidence="5">
    <location>
        <begin position="95"/>
        <end position="256"/>
    </location>
</feature>
<dbReference type="NCBIfam" id="NF003588">
    <property type="entry name" value="PRK05254.1-1"/>
    <property type="match status" value="1"/>
</dbReference>
<name>A0AAU9WYP1_9CNID</name>
<dbReference type="NCBIfam" id="NF003592">
    <property type="entry name" value="PRK05254.1-5"/>
    <property type="match status" value="1"/>
</dbReference>
<keyword evidence="7" id="KW-1185">Reference proteome</keyword>
<proteinExistence type="inferred from homology"/>
<dbReference type="Proteomes" id="UP001159428">
    <property type="component" value="Unassembled WGS sequence"/>
</dbReference>
<keyword evidence="3" id="KW-0378">Hydrolase</keyword>
<dbReference type="EMBL" id="CALNXJ010000024">
    <property type="protein sequence ID" value="CAH3129624.1"/>
    <property type="molecule type" value="Genomic_DNA"/>
</dbReference>
<protein>
    <recommendedName>
        <fullName evidence="5">Uracil-DNA glycosylase-like domain-containing protein</fullName>
    </recommendedName>
</protein>
<evidence type="ECO:0000256" key="3">
    <source>
        <dbReference type="ARBA" id="ARBA00022801"/>
    </source>
</evidence>
<reference evidence="6 7" key="1">
    <citation type="submission" date="2022-05" db="EMBL/GenBank/DDBJ databases">
        <authorList>
            <consortium name="Genoscope - CEA"/>
            <person name="William W."/>
        </authorList>
    </citation>
    <scope>NUCLEOTIDE SEQUENCE [LARGE SCALE GENOMIC DNA]</scope>
</reference>
<evidence type="ECO:0000259" key="5">
    <source>
        <dbReference type="SMART" id="SM00986"/>
    </source>
</evidence>
<dbReference type="InterPro" id="IPR036895">
    <property type="entry name" value="Uracil-DNA_glycosylase-like_sf"/>
</dbReference>
<dbReference type="SMART" id="SM00986">
    <property type="entry name" value="UDG"/>
    <property type="match status" value="1"/>
</dbReference>
<dbReference type="PANTHER" id="PTHR11264">
    <property type="entry name" value="URACIL-DNA GLYCOSYLASE"/>
    <property type="match status" value="1"/>
</dbReference>
<evidence type="ECO:0000313" key="6">
    <source>
        <dbReference type="EMBL" id="CAH3129624.1"/>
    </source>
</evidence>
<dbReference type="SMART" id="SM00987">
    <property type="entry name" value="UreE_C"/>
    <property type="match status" value="1"/>
</dbReference>
<evidence type="ECO:0000256" key="2">
    <source>
        <dbReference type="ARBA" id="ARBA00022763"/>
    </source>
</evidence>
<dbReference type="Gene3D" id="3.40.470.10">
    <property type="entry name" value="Uracil-DNA glycosylase-like domain"/>
    <property type="match status" value="1"/>
</dbReference>
<keyword evidence="4" id="KW-0234">DNA repair</keyword>
<sequence>MSFFVSVSGMQPATSANASSLEKRSSSRFDCRRATFSRATLHDYLYRYNCIPRGWESFFQSRNVEQDVREISAALARDARRYTIQPELASIFNAFTVTLRDVKVVILGQDPTPQPNQATGFAFSLVPGVDPYQVPAVFNMLVELGWERFDVGLSNGDLTPWVRQGVLLLNAALTVRQRSAGSHQQVWAAFTELVIRQISASARPTAFLLWGSAARGAASYISRNHYIKSGGHPSQRSTSSEPFYGRNYFRCANRFLRQNGRSEVDWRLPENRHSSAPGWARC</sequence>
<comment type="caution">
    <text evidence="6">The sequence shown here is derived from an EMBL/GenBank/DDBJ whole genome shotgun (WGS) entry which is preliminary data.</text>
</comment>
<accession>A0AAU9WYP1</accession>
<evidence type="ECO:0000256" key="1">
    <source>
        <dbReference type="ARBA" id="ARBA00008184"/>
    </source>
</evidence>